<dbReference type="Proteomes" id="UP001173597">
    <property type="component" value="Unassembled WGS sequence"/>
</dbReference>
<gene>
    <name evidence="1" type="ORF">P9854_09865</name>
</gene>
<evidence type="ECO:0000313" key="1">
    <source>
        <dbReference type="EMBL" id="MDK4766104.1"/>
    </source>
</evidence>
<accession>A0AAW6X4K9</accession>
<organism evidence="1 2">
    <name type="scientific">Serratia nevei</name>
    <dbReference type="NCBI Taxonomy" id="2703794"/>
    <lineage>
        <taxon>Bacteria</taxon>
        <taxon>Pseudomonadati</taxon>
        <taxon>Pseudomonadota</taxon>
        <taxon>Gammaproteobacteria</taxon>
        <taxon>Enterobacterales</taxon>
        <taxon>Yersiniaceae</taxon>
        <taxon>Serratia</taxon>
    </lineage>
</organism>
<comment type="caution">
    <text evidence="1">The sequence shown here is derived from an EMBL/GenBank/DDBJ whole genome shotgun (WGS) entry which is preliminary data.</text>
</comment>
<evidence type="ECO:0000313" key="2">
    <source>
        <dbReference type="Proteomes" id="UP001173597"/>
    </source>
</evidence>
<reference evidence="1" key="1">
    <citation type="submission" date="2023-01" db="EMBL/GenBank/DDBJ databases">
        <title>Genomic dissection of endemic carbapenem resistance: metallo-beta-lactamase gene dissemination through clonal, plasmid and integron transfer pathways.</title>
        <authorList>
            <person name="Macesic N."/>
        </authorList>
    </citation>
    <scope>NUCLEOTIDE SEQUENCE</scope>
    <source>
        <strain evidence="1">CPO573</strain>
    </source>
</reference>
<name>A0AAW6X4K9_9GAMM</name>
<dbReference type="EMBL" id="JARTLO010000008">
    <property type="protein sequence ID" value="MDK4766104.1"/>
    <property type="molecule type" value="Genomic_DNA"/>
</dbReference>
<dbReference type="RefSeq" id="WP_255411725.1">
    <property type="nucleotide sequence ID" value="NZ_CP183244.1"/>
</dbReference>
<dbReference type="AlphaFoldDB" id="A0AAW6X4K9"/>
<proteinExistence type="predicted"/>
<protein>
    <submittedName>
        <fullName evidence="1">Uncharacterized protein</fullName>
    </submittedName>
</protein>
<sequence length="43" mass="4914">MIRDAMIEYAEFTKNYSTRDEKSGNKNGQLKGCPMVNRKAGFI</sequence>